<name>A0AAV1JAV1_9NEOP</name>
<evidence type="ECO:0000313" key="1">
    <source>
        <dbReference type="EMBL" id="CAK1545592.1"/>
    </source>
</evidence>
<dbReference type="AlphaFoldDB" id="A0AAV1JAV1"/>
<gene>
    <name evidence="1" type="ORF">LNINA_LOCUS5228</name>
</gene>
<evidence type="ECO:0000313" key="2">
    <source>
        <dbReference type="Proteomes" id="UP001497472"/>
    </source>
</evidence>
<keyword evidence="2" id="KW-1185">Reference proteome</keyword>
<accession>A0AAV1JAV1</accession>
<proteinExistence type="predicted"/>
<sequence>MVAKRYCRAVDNINHWPPIIGHFTFKEIRAWPCDGAPPLRLARVPQAPRGELQLALAPVLLRPAMLCCLRK</sequence>
<organism evidence="1 2">
    <name type="scientific">Leptosia nina</name>
    <dbReference type="NCBI Taxonomy" id="320188"/>
    <lineage>
        <taxon>Eukaryota</taxon>
        <taxon>Metazoa</taxon>
        <taxon>Ecdysozoa</taxon>
        <taxon>Arthropoda</taxon>
        <taxon>Hexapoda</taxon>
        <taxon>Insecta</taxon>
        <taxon>Pterygota</taxon>
        <taxon>Neoptera</taxon>
        <taxon>Endopterygota</taxon>
        <taxon>Lepidoptera</taxon>
        <taxon>Glossata</taxon>
        <taxon>Ditrysia</taxon>
        <taxon>Papilionoidea</taxon>
        <taxon>Pieridae</taxon>
        <taxon>Pierinae</taxon>
        <taxon>Leptosia</taxon>
    </lineage>
</organism>
<dbReference type="Proteomes" id="UP001497472">
    <property type="component" value="Unassembled WGS sequence"/>
</dbReference>
<reference evidence="1 2" key="1">
    <citation type="submission" date="2023-11" db="EMBL/GenBank/DDBJ databases">
        <authorList>
            <person name="Okamura Y."/>
        </authorList>
    </citation>
    <scope>NUCLEOTIDE SEQUENCE [LARGE SCALE GENOMIC DNA]</scope>
</reference>
<protein>
    <submittedName>
        <fullName evidence="1">Uncharacterized protein</fullName>
    </submittedName>
</protein>
<comment type="caution">
    <text evidence="1">The sequence shown here is derived from an EMBL/GenBank/DDBJ whole genome shotgun (WGS) entry which is preliminary data.</text>
</comment>
<dbReference type="EMBL" id="CAVLEF010000007">
    <property type="protein sequence ID" value="CAK1545592.1"/>
    <property type="molecule type" value="Genomic_DNA"/>
</dbReference>